<name>F7NKJ5_9FIRM</name>
<dbReference type="Proteomes" id="UP000003240">
    <property type="component" value="Unassembled WGS sequence"/>
</dbReference>
<evidence type="ECO:0000313" key="2">
    <source>
        <dbReference type="Proteomes" id="UP000003240"/>
    </source>
</evidence>
<dbReference type="eggNOG" id="ENOG502ZGA4">
    <property type="taxonomic scope" value="Bacteria"/>
</dbReference>
<dbReference type="AlphaFoldDB" id="F7NKJ5"/>
<evidence type="ECO:0000313" key="1">
    <source>
        <dbReference type="EMBL" id="EGO63447.1"/>
    </source>
</evidence>
<reference evidence="1 2" key="1">
    <citation type="journal article" date="2011" name="EMBO J.">
        <title>Structural diversity of bacterial flagellar motors.</title>
        <authorList>
            <person name="Chen S."/>
            <person name="Beeby M."/>
            <person name="Murphy G.E."/>
            <person name="Leadbetter J.R."/>
            <person name="Hendrixson D.R."/>
            <person name="Briegel A."/>
            <person name="Li Z."/>
            <person name="Shi J."/>
            <person name="Tocheva E.I."/>
            <person name="Muller A."/>
            <person name="Dobro M.J."/>
            <person name="Jensen G.J."/>
        </authorList>
    </citation>
    <scope>NUCLEOTIDE SEQUENCE [LARGE SCALE GENOMIC DNA]</scope>
    <source>
        <strain evidence="1 2">DSM 6540</strain>
    </source>
</reference>
<gene>
    <name evidence="1" type="ORF">ALO_13045</name>
</gene>
<sequence>MQIKTGHEIVRLHSDYEEKIQELENSVIALQGYGYTQKVLEEKLENLKFEMQLLEGTRFQPLEPTTIVNSMLGGTTPDDRSYS</sequence>
<comment type="caution">
    <text evidence="1">The sequence shown here is derived from an EMBL/GenBank/DDBJ whole genome shotgun (WGS) entry which is preliminary data.</text>
</comment>
<protein>
    <submittedName>
        <fullName evidence="1">Uncharacterized protein</fullName>
    </submittedName>
</protein>
<accession>F7NKJ5</accession>
<proteinExistence type="predicted"/>
<dbReference type="OrthoDB" id="1683938at2"/>
<dbReference type="EMBL" id="AFGF01000115">
    <property type="protein sequence ID" value="EGO63447.1"/>
    <property type="molecule type" value="Genomic_DNA"/>
</dbReference>
<dbReference type="RefSeq" id="WP_004096402.1">
    <property type="nucleotide sequence ID" value="NZ_AFGF01000115.1"/>
</dbReference>
<keyword evidence="2" id="KW-1185">Reference proteome</keyword>
<organism evidence="1 2">
    <name type="scientific">Acetonema longum DSM 6540</name>
    <dbReference type="NCBI Taxonomy" id="1009370"/>
    <lineage>
        <taxon>Bacteria</taxon>
        <taxon>Bacillati</taxon>
        <taxon>Bacillota</taxon>
        <taxon>Negativicutes</taxon>
        <taxon>Acetonemataceae</taxon>
        <taxon>Acetonema</taxon>
    </lineage>
</organism>